<keyword evidence="1" id="KW-1133">Transmembrane helix</keyword>
<dbReference type="AlphaFoldDB" id="A0A9K3JE73"/>
<evidence type="ECO:0000313" key="2">
    <source>
        <dbReference type="EMBL" id="KAF5813316.1"/>
    </source>
</evidence>
<gene>
    <name evidence="2" type="ORF">HanXRQr2_Chr03g0096851</name>
</gene>
<accession>A0A9K3JE73</accession>
<organism evidence="2 3">
    <name type="scientific">Helianthus annuus</name>
    <name type="common">Common sunflower</name>
    <dbReference type="NCBI Taxonomy" id="4232"/>
    <lineage>
        <taxon>Eukaryota</taxon>
        <taxon>Viridiplantae</taxon>
        <taxon>Streptophyta</taxon>
        <taxon>Embryophyta</taxon>
        <taxon>Tracheophyta</taxon>
        <taxon>Spermatophyta</taxon>
        <taxon>Magnoliopsida</taxon>
        <taxon>eudicotyledons</taxon>
        <taxon>Gunneridae</taxon>
        <taxon>Pentapetalae</taxon>
        <taxon>asterids</taxon>
        <taxon>campanulids</taxon>
        <taxon>Asterales</taxon>
        <taxon>Asteraceae</taxon>
        <taxon>Asteroideae</taxon>
        <taxon>Heliantheae alliance</taxon>
        <taxon>Heliantheae</taxon>
        <taxon>Helianthus</taxon>
    </lineage>
</organism>
<feature type="transmembrane region" description="Helical" evidence="1">
    <location>
        <begin position="75"/>
        <end position="94"/>
    </location>
</feature>
<evidence type="ECO:0000313" key="3">
    <source>
        <dbReference type="Proteomes" id="UP000215914"/>
    </source>
</evidence>
<name>A0A9K3JE73_HELAN</name>
<keyword evidence="3" id="KW-1185">Reference proteome</keyword>
<proteinExistence type="predicted"/>
<protein>
    <submittedName>
        <fullName evidence="2">Uncharacterized protein</fullName>
    </submittedName>
</protein>
<keyword evidence="1" id="KW-0472">Membrane</keyword>
<comment type="caution">
    <text evidence="2">The sequence shown here is derived from an EMBL/GenBank/DDBJ whole genome shotgun (WGS) entry which is preliminary data.</text>
</comment>
<reference evidence="2" key="2">
    <citation type="submission" date="2020-06" db="EMBL/GenBank/DDBJ databases">
        <title>Helianthus annuus Genome sequencing and assembly Release 2.</title>
        <authorList>
            <person name="Gouzy J."/>
            <person name="Langlade N."/>
            <person name="Munos S."/>
        </authorList>
    </citation>
    <scope>NUCLEOTIDE SEQUENCE</scope>
    <source>
        <tissue evidence="2">Leaves</tissue>
    </source>
</reference>
<reference evidence="2" key="1">
    <citation type="journal article" date="2017" name="Nature">
        <title>The sunflower genome provides insights into oil metabolism, flowering and Asterid evolution.</title>
        <authorList>
            <person name="Badouin H."/>
            <person name="Gouzy J."/>
            <person name="Grassa C.J."/>
            <person name="Murat F."/>
            <person name="Staton S.E."/>
            <person name="Cottret L."/>
            <person name="Lelandais-Briere C."/>
            <person name="Owens G.L."/>
            <person name="Carrere S."/>
            <person name="Mayjonade B."/>
            <person name="Legrand L."/>
            <person name="Gill N."/>
            <person name="Kane N.C."/>
            <person name="Bowers J.E."/>
            <person name="Hubner S."/>
            <person name="Bellec A."/>
            <person name="Berard A."/>
            <person name="Berges H."/>
            <person name="Blanchet N."/>
            <person name="Boniface M.C."/>
            <person name="Brunel D."/>
            <person name="Catrice O."/>
            <person name="Chaidir N."/>
            <person name="Claudel C."/>
            <person name="Donnadieu C."/>
            <person name="Faraut T."/>
            <person name="Fievet G."/>
            <person name="Helmstetter N."/>
            <person name="King M."/>
            <person name="Knapp S.J."/>
            <person name="Lai Z."/>
            <person name="Le Paslier M.C."/>
            <person name="Lippi Y."/>
            <person name="Lorenzon L."/>
            <person name="Mandel J.R."/>
            <person name="Marage G."/>
            <person name="Marchand G."/>
            <person name="Marquand E."/>
            <person name="Bret-Mestries E."/>
            <person name="Morien E."/>
            <person name="Nambeesan S."/>
            <person name="Nguyen T."/>
            <person name="Pegot-Espagnet P."/>
            <person name="Pouilly N."/>
            <person name="Raftis F."/>
            <person name="Sallet E."/>
            <person name="Schiex T."/>
            <person name="Thomas J."/>
            <person name="Vandecasteele C."/>
            <person name="Vares D."/>
            <person name="Vear F."/>
            <person name="Vautrin S."/>
            <person name="Crespi M."/>
            <person name="Mangin B."/>
            <person name="Burke J.M."/>
            <person name="Salse J."/>
            <person name="Munos S."/>
            <person name="Vincourt P."/>
            <person name="Rieseberg L.H."/>
            <person name="Langlade N.B."/>
        </authorList>
    </citation>
    <scope>NUCLEOTIDE SEQUENCE</scope>
    <source>
        <tissue evidence="2">Leaves</tissue>
    </source>
</reference>
<keyword evidence="1" id="KW-0812">Transmembrane</keyword>
<dbReference type="Gramene" id="mRNA:HanXRQr2_Chr03g0096851">
    <property type="protein sequence ID" value="mRNA:HanXRQr2_Chr03g0096851"/>
    <property type="gene ID" value="HanXRQr2_Chr03g0096851"/>
</dbReference>
<evidence type="ECO:0000256" key="1">
    <source>
        <dbReference type="SAM" id="Phobius"/>
    </source>
</evidence>
<dbReference type="Proteomes" id="UP000215914">
    <property type="component" value="Unassembled WGS sequence"/>
</dbReference>
<dbReference type="EMBL" id="MNCJ02000318">
    <property type="protein sequence ID" value="KAF5813316.1"/>
    <property type="molecule type" value="Genomic_DNA"/>
</dbReference>
<sequence>MKSWLWKRLQLIKKTFKKQAADVGVEQNKKTSENVDVAHQEKALTEGNYYETVLDTLCQFFLTVLYSIVPYMPYIIIHCVLFSLVFFVLIFFYMSSL</sequence>